<keyword evidence="4 5" id="KW-0472">Membrane</keyword>
<evidence type="ECO:0000256" key="5">
    <source>
        <dbReference type="SAM" id="Phobius"/>
    </source>
</evidence>
<sequence>MANNIKKYREENSIQREPGWILRNGTIATFVFFVLLILLSLNFPFNEVIEGEVIVTSQNPPVQIRAKSEGKILALNFQPGDLVSEGDILGELENAAKTTDIQYLKTNLNTNFNLRSINELDDVYPSNLKLGNDLQVYYNTFLNNYHLFILDETHNDLNIQDLLMKQEITNQFNSIKSKKEELSLANRNLEVSATNYNRFQRLFNKGVISQVDLEKVEKDFLTEQRELQLLTQQYYQLILDNKVIQSKFQLTTNSYLKTKDYLEVNLLLSQQNLLNAIKKWEDTYLFKSPINGRLSYFEIWGEYQNIEVGEPIFSVIPDNQQELIGKCIIPIRNAGKLKKGLKVNLKLDNYPYQEWGIVRAKVGSVSQVPKGGDDPGYIVYLNMKDLKTSYGKELEFHQELNGTAEILLQEVTLMERIFFQFRNIWSNNDFDI</sequence>
<name>A0A2T6AID2_9FLAO</name>
<comment type="subcellular location">
    <subcellularLocation>
        <location evidence="1">Membrane</location>
        <topology evidence="1">Single-pass membrane protein</topology>
    </subcellularLocation>
</comment>
<dbReference type="OrthoDB" id="7057889at2"/>
<evidence type="ECO:0000256" key="2">
    <source>
        <dbReference type="ARBA" id="ARBA00022692"/>
    </source>
</evidence>
<dbReference type="GO" id="GO:0016020">
    <property type="term" value="C:membrane"/>
    <property type="evidence" value="ECO:0007669"/>
    <property type="project" value="UniProtKB-SubCell"/>
</dbReference>
<keyword evidence="3 5" id="KW-1133">Transmembrane helix</keyword>
<gene>
    <name evidence="6" type="ORF">C8P64_2104</name>
</gene>
<feature type="transmembrane region" description="Helical" evidence="5">
    <location>
        <begin position="21"/>
        <end position="41"/>
    </location>
</feature>
<dbReference type="Gene3D" id="1.20.1600.10">
    <property type="entry name" value="Outer membrane efflux proteins (OEP)"/>
    <property type="match status" value="1"/>
</dbReference>
<evidence type="ECO:0000313" key="7">
    <source>
        <dbReference type="Proteomes" id="UP000244174"/>
    </source>
</evidence>
<dbReference type="GO" id="GO:0015562">
    <property type="term" value="F:efflux transmembrane transporter activity"/>
    <property type="evidence" value="ECO:0007669"/>
    <property type="project" value="InterPro"/>
</dbReference>
<dbReference type="EMBL" id="QBKQ01000002">
    <property type="protein sequence ID" value="PTX43575.1"/>
    <property type="molecule type" value="Genomic_DNA"/>
</dbReference>
<keyword evidence="7" id="KW-1185">Reference proteome</keyword>
<dbReference type="InterPro" id="IPR050739">
    <property type="entry name" value="MFP"/>
</dbReference>
<evidence type="ECO:0000313" key="6">
    <source>
        <dbReference type="EMBL" id="PTX43575.1"/>
    </source>
</evidence>
<evidence type="ECO:0000256" key="4">
    <source>
        <dbReference type="ARBA" id="ARBA00023136"/>
    </source>
</evidence>
<dbReference type="PANTHER" id="PTHR30386:SF26">
    <property type="entry name" value="TRANSPORT PROTEIN COMB"/>
    <property type="match status" value="1"/>
</dbReference>
<protein>
    <submittedName>
        <fullName evidence="6">Biotin/lipoyl-binding protein</fullName>
    </submittedName>
</protein>
<dbReference type="Proteomes" id="UP000244174">
    <property type="component" value="Unassembled WGS sequence"/>
</dbReference>
<dbReference type="PRINTS" id="PR01490">
    <property type="entry name" value="RTXTOXIND"/>
</dbReference>
<proteinExistence type="predicted"/>
<organism evidence="6 7">
    <name type="scientific">Christiangramia gaetbulicola</name>
    <dbReference type="NCBI Taxonomy" id="703340"/>
    <lineage>
        <taxon>Bacteria</taxon>
        <taxon>Pseudomonadati</taxon>
        <taxon>Bacteroidota</taxon>
        <taxon>Flavobacteriia</taxon>
        <taxon>Flavobacteriales</taxon>
        <taxon>Flavobacteriaceae</taxon>
        <taxon>Christiangramia</taxon>
    </lineage>
</organism>
<evidence type="ECO:0000256" key="3">
    <source>
        <dbReference type="ARBA" id="ARBA00022989"/>
    </source>
</evidence>
<dbReference type="PANTHER" id="PTHR30386">
    <property type="entry name" value="MEMBRANE FUSION SUBUNIT OF EMRAB-TOLC MULTIDRUG EFFLUX PUMP"/>
    <property type="match status" value="1"/>
</dbReference>
<evidence type="ECO:0000256" key="1">
    <source>
        <dbReference type="ARBA" id="ARBA00004167"/>
    </source>
</evidence>
<accession>A0A2T6AID2</accession>
<keyword evidence="2 5" id="KW-0812">Transmembrane</keyword>
<dbReference type="SUPFAM" id="SSF56954">
    <property type="entry name" value="Outer membrane efflux proteins (OEP)"/>
    <property type="match status" value="1"/>
</dbReference>
<reference evidence="6 7" key="1">
    <citation type="submission" date="2018-04" db="EMBL/GenBank/DDBJ databases">
        <title>Genomic Encyclopedia of Archaeal and Bacterial Type Strains, Phase II (KMG-II): from individual species to whole genera.</title>
        <authorList>
            <person name="Goeker M."/>
        </authorList>
    </citation>
    <scope>NUCLEOTIDE SEQUENCE [LARGE SCALE GENOMIC DNA]</scope>
    <source>
        <strain evidence="6 7">DSM 23082</strain>
    </source>
</reference>
<comment type="caution">
    <text evidence="6">The sequence shown here is derived from an EMBL/GenBank/DDBJ whole genome shotgun (WGS) entry which is preliminary data.</text>
</comment>
<dbReference type="RefSeq" id="WP_108171991.1">
    <property type="nucleotide sequence ID" value="NZ_QBKQ01000002.1"/>
</dbReference>
<dbReference type="AlphaFoldDB" id="A0A2T6AID2"/>